<dbReference type="InterPro" id="IPR004089">
    <property type="entry name" value="MCPsignal_dom"/>
</dbReference>
<evidence type="ECO:0000256" key="2">
    <source>
        <dbReference type="ARBA" id="ARBA00029447"/>
    </source>
</evidence>
<dbReference type="EMBL" id="JXSU01000007">
    <property type="protein sequence ID" value="KIS24589.1"/>
    <property type="molecule type" value="Genomic_DNA"/>
</dbReference>
<evidence type="ECO:0000313" key="9">
    <source>
        <dbReference type="Proteomes" id="UP000032250"/>
    </source>
</evidence>
<evidence type="ECO:0000259" key="7">
    <source>
        <dbReference type="PROSITE" id="PS50885"/>
    </source>
</evidence>
<keyword evidence="5" id="KW-0472">Membrane</keyword>
<dbReference type="InterPro" id="IPR004090">
    <property type="entry name" value="Chemotax_Me-accpt_rcpt"/>
</dbReference>
<dbReference type="PROSITE" id="PS50885">
    <property type="entry name" value="HAMP"/>
    <property type="match status" value="1"/>
</dbReference>
<dbReference type="GO" id="GO:0006935">
    <property type="term" value="P:chemotaxis"/>
    <property type="evidence" value="ECO:0007669"/>
    <property type="project" value="InterPro"/>
</dbReference>
<comment type="similarity">
    <text evidence="2">Belongs to the methyl-accepting chemotaxis (MCP) protein family.</text>
</comment>
<dbReference type="SUPFAM" id="SSF58104">
    <property type="entry name" value="Methyl-accepting chemotaxis protein (MCP) signaling domain"/>
    <property type="match status" value="1"/>
</dbReference>
<dbReference type="PATRIC" id="fig|1379739.3.peg.3139"/>
<evidence type="ECO:0000256" key="5">
    <source>
        <dbReference type="SAM" id="Phobius"/>
    </source>
</evidence>
<dbReference type="SMART" id="SM00283">
    <property type="entry name" value="MA"/>
    <property type="match status" value="1"/>
</dbReference>
<dbReference type="CDD" id="cd06225">
    <property type="entry name" value="HAMP"/>
    <property type="match status" value="1"/>
</dbReference>
<name>A0A0D1AND5_CLOBO</name>
<keyword evidence="1 3" id="KW-0807">Transducer</keyword>
<dbReference type="GO" id="GO:0016020">
    <property type="term" value="C:membrane"/>
    <property type="evidence" value="ECO:0007669"/>
    <property type="project" value="InterPro"/>
</dbReference>
<feature type="coiled-coil region" evidence="4">
    <location>
        <begin position="79"/>
        <end position="106"/>
    </location>
</feature>
<dbReference type="InterPro" id="IPR003660">
    <property type="entry name" value="HAMP_dom"/>
</dbReference>
<dbReference type="GO" id="GO:0004888">
    <property type="term" value="F:transmembrane signaling receptor activity"/>
    <property type="evidence" value="ECO:0007669"/>
    <property type="project" value="InterPro"/>
</dbReference>
<dbReference type="Proteomes" id="UP000032250">
    <property type="component" value="Unassembled WGS sequence"/>
</dbReference>
<proteinExistence type="inferred from homology"/>
<feature type="transmembrane region" description="Helical" evidence="5">
    <location>
        <begin position="190"/>
        <end position="210"/>
    </location>
</feature>
<dbReference type="GO" id="GO:0007165">
    <property type="term" value="P:signal transduction"/>
    <property type="evidence" value="ECO:0007669"/>
    <property type="project" value="UniProtKB-KW"/>
</dbReference>
<dbReference type="HOGENOM" id="CLU_000445_107_27_9"/>
<evidence type="ECO:0000259" key="6">
    <source>
        <dbReference type="PROSITE" id="PS50111"/>
    </source>
</evidence>
<dbReference type="SMART" id="SM00304">
    <property type="entry name" value="HAMP"/>
    <property type="match status" value="1"/>
</dbReference>
<dbReference type="Gene3D" id="1.10.287.950">
    <property type="entry name" value="Methyl-accepting chemotaxis protein"/>
    <property type="match status" value="1"/>
</dbReference>
<comment type="caution">
    <text evidence="8">The sequence shown here is derived from an EMBL/GenBank/DDBJ whole genome shotgun (WGS) entry which is preliminary data.</text>
</comment>
<dbReference type="PANTHER" id="PTHR32089:SF112">
    <property type="entry name" value="LYSOZYME-LIKE PROTEIN-RELATED"/>
    <property type="match status" value="1"/>
</dbReference>
<dbReference type="InterPro" id="IPR024478">
    <property type="entry name" value="HlyB_4HB_MCP"/>
</dbReference>
<dbReference type="Pfam" id="PF12729">
    <property type="entry name" value="4HB_MCP_1"/>
    <property type="match status" value="1"/>
</dbReference>
<dbReference type="Pfam" id="PF00015">
    <property type="entry name" value="MCPsignal"/>
    <property type="match status" value="1"/>
</dbReference>
<protein>
    <submittedName>
        <fullName evidence="8">Chemotaxis protein</fullName>
    </submittedName>
</protein>
<evidence type="ECO:0000256" key="4">
    <source>
        <dbReference type="SAM" id="Coils"/>
    </source>
</evidence>
<dbReference type="PRINTS" id="PR00260">
    <property type="entry name" value="CHEMTRNSDUCR"/>
</dbReference>
<accession>A0A0D1AND5</accession>
<keyword evidence="4" id="KW-0175">Coiled coil</keyword>
<gene>
    <name evidence="8" type="ORF">N495_13745</name>
</gene>
<reference evidence="8 9" key="1">
    <citation type="submission" date="2014-06" db="EMBL/GenBank/DDBJ databases">
        <title>Genome characterization of distinct group I Clostridium botulinum lineages.</title>
        <authorList>
            <person name="Giordani F."/>
            <person name="Anselmo A."/>
            <person name="Fillo S."/>
            <person name="Palozzi A.M."/>
            <person name="Fortunato A."/>
            <person name="Gentile B."/>
            <person name="Ciammaruconi A."/>
            <person name="Anniballi F."/>
            <person name="De Medici D."/>
            <person name="Lista F."/>
        </authorList>
    </citation>
    <scope>NUCLEOTIDE SEQUENCE [LARGE SCALE GENOMIC DNA]</scope>
    <source>
        <strain evidence="8 9">B2 450</strain>
    </source>
</reference>
<dbReference type="PANTHER" id="PTHR32089">
    <property type="entry name" value="METHYL-ACCEPTING CHEMOTAXIS PROTEIN MCPB"/>
    <property type="match status" value="1"/>
</dbReference>
<evidence type="ECO:0000313" key="8">
    <source>
        <dbReference type="EMBL" id="KIS24589.1"/>
    </source>
</evidence>
<evidence type="ECO:0000256" key="1">
    <source>
        <dbReference type="ARBA" id="ARBA00023224"/>
    </source>
</evidence>
<dbReference type="PROSITE" id="PS50111">
    <property type="entry name" value="CHEMOTAXIS_TRANSDUC_2"/>
    <property type="match status" value="1"/>
</dbReference>
<keyword evidence="5" id="KW-0812">Transmembrane</keyword>
<keyword evidence="5" id="KW-1133">Transmembrane helix</keyword>
<dbReference type="AlphaFoldDB" id="A0A0D1AND5"/>
<feature type="transmembrane region" description="Helical" evidence="5">
    <location>
        <begin position="12"/>
        <end position="34"/>
    </location>
</feature>
<feature type="domain" description="HAMP" evidence="7">
    <location>
        <begin position="212"/>
        <end position="267"/>
    </location>
</feature>
<dbReference type="Pfam" id="PF00672">
    <property type="entry name" value="HAMP"/>
    <property type="match status" value="1"/>
</dbReference>
<evidence type="ECO:0000256" key="3">
    <source>
        <dbReference type="PROSITE-ProRule" id="PRU00284"/>
    </source>
</evidence>
<feature type="domain" description="Methyl-accepting transducer" evidence="6">
    <location>
        <begin position="286"/>
        <end position="523"/>
    </location>
</feature>
<organism evidence="8 9">
    <name type="scientific">Clostridium botulinum B2 450</name>
    <dbReference type="NCBI Taxonomy" id="1379739"/>
    <lineage>
        <taxon>Bacteria</taxon>
        <taxon>Bacillati</taxon>
        <taxon>Bacillota</taxon>
        <taxon>Clostridia</taxon>
        <taxon>Eubacteriales</taxon>
        <taxon>Clostridiaceae</taxon>
        <taxon>Clostridium</taxon>
    </lineage>
</organism>
<sequence length="573" mass="63810">MVLKDIKIRGKIIILTLIMILVSVIIAATGFYYIRSGNKEMSKMYTDQLMSVKLINDNRNQTRGIENDLLYMIIKNNDKSVLNEKIKSINNRKKVFKENMDYLKKQEMEEEEKSIFQKVEIGFSEYEKNIANIISLINNNKLKEANEAYISTSKSLEQFHNDLRTLSEQNSKEAEETNTNNDKDYGKIKIIFLTVFLLAIVIAIILASIISRSIVDPIGRMVKYLNDFSEGDFTAEIPKERLNRKDEVGYLAKSLVNMQESMRGMVNSVKNESEKSLEFSEIAVGLINELNMNIEEVSSTTEELSAGMEETAASAEEINATSIEIERAIEGVARKAEEVANRSTDISKKAEELKVSGENSKNNAIHMYQNNAKELYSAIEQSKSVEKINELSEAILEITDQTNLLALNAAIEAARAGEAGKGFAVVADEVRKLAEESSNTASQIKEVIALVIDSVGNLSGSAKKLLEFINGQVIKDYEKFVQTGDMYSEDANYYNDVSQGISATSEELLASIKNIVEVINTVALAANEGAEGATNIANKSSIVVEKANEVKEKSEESEHRAEILQELVSKFTV</sequence>